<protein>
    <submittedName>
        <fullName evidence="1">Uncharacterized protein</fullName>
    </submittedName>
</protein>
<name>A0A545VDY0_9HYPO</name>
<dbReference type="AlphaFoldDB" id="A0A545VDY0"/>
<reference evidence="1 2" key="1">
    <citation type="journal article" date="2019" name="Appl. Microbiol. Biotechnol.">
        <title>Genome sequence of Isaria javanica and comparative genome analysis insights into family S53 peptidase evolution in fungal entomopathogens.</title>
        <authorList>
            <person name="Lin R."/>
            <person name="Zhang X."/>
            <person name="Xin B."/>
            <person name="Zou M."/>
            <person name="Gao Y."/>
            <person name="Qin F."/>
            <person name="Hu Q."/>
            <person name="Xie B."/>
            <person name="Cheng X."/>
        </authorList>
    </citation>
    <scope>NUCLEOTIDE SEQUENCE [LARGE SCALE GENOMIC DNA]</scope>
    <source>
        <strain evidence="1 2">IJ1G</strain>
    </source>
</reference>
<gene>
    <name evidence="1" type="ORF">IF1G_02137</name>
</gene>
<dbReference type="EMBL" id="SPUK01000002">
    <property type="protein sequence ID" value="TQV99922.1"/>
    <property type="molecule type" value="Genomic_DNA"/>
</dbReference>
<organism evidence="1 2">
    <name type="scientific">Cordyceps javanica</name>
    <dbReference type="NCBI Taxonomy" id="43265"/>
    <lineage>
        <taxon>Eukaryota</taxon>
        <taxon>Fungi</taxon>
        <taxon>Dikarya</taxon>
        <taxon>Ascomycota</taxon>
        <taxon>Pezizomycotina</taxon>
        <taxon>Sordariomycetes</taxon>
        <taxon>Hypocreomycetidae</taxon>
        <taxon>Hypocreales</taxon>
        <taxon>Cordycipitaceae</taxon>
        <taxon>Cordyceps</taxon>
    </lineage>
</organism>
<sequence>MLANVSACSSATLLPPRSPCVARRPPTHAHTRTHTPLLAAHYCRIAPPKILFLVSAYLFLTKHLPFFFPCQLFCPCFHSVLLPSYSPFQANQYTFAQPSNRSYRSERPLASSCSLSCYRGPCLVSQFPSVRPKKPTTRPASLVSRHTSNPKVVGNGFFQSMNGHPSLPPLSTLDCLCR</sequence>
<proteinExistence type="predicted"/>
<evidence type="ECO:0000313" key="2">
    <source>
        <dbReference type="Proteomes" id="UP000315783"/>
    </source>
</evidence>
<dbReference type="Proteomes" id="UP000315783">
    <property type="component" value="Unassembled WGS sequence"/>
</dbReference>
<comment type="caution">
    <text evidence="1">The sequence shown here is derived from an EMBL/GenBank/DDBJ whole genome shotgun (WGS) entry which is preliminary data.</text>
</comment>
<evidence type="ECO:0000313" key="1">
    <source>
        <dbReference type="EMBL" id="TQV99922.1"/>
    </source>
</evidence>
<accession>A0A545VDY0</accession>
<keyword evidence="2" id="KW-1185">Reference proteome</keyword>